<dbReference type="AlphaFoldDB" id="A0A292YPV8"/>
<protein>
    <submittedName>
        <fullName evidence="1">Uncharacterized protein</fullName>
    </submittedName>
</protein>
<dbReference type="EMBL" id="BDUF01000086">
    <property type="protein sequence ID" value="GAX91216.1"/>
    <property type="molecule type" value="Genomic_DNA"/>
</dbReference>
<dbReference type="Proteomes" id="UP000217785">
    <property type="component" value="Unassembled WGS sequence"/>
</dbReference>
<keyword evidence="2" id="KW-1185">Reference proteome</keyword>
<reference evidence="2" key="1">
    <citation type="submission" date="2017-07" db="EMBL/GenBank/DDBJ databases">
        <title>Draft genome sequence of Effusibacillus lacus strain skLN1.</title>
        <authorList>
            <person name="Watanabe M."/>
            <person name="Kojima H."/>
            <person name="Fukui M."/>
        </authorList>
    </citation>
    <scope>NUCLEOTIDE SEQUENCE [LARGE SCALE GENOMIC DNA]</scope>
    <source>
        <strain evidence="2">skLN1</strain>
    </source>
</reference>
<evidence type="ECO:0000313" key="1">
    <source>
        <dbReference type="EMBL" id="GAX91216.1"/>
    </source>
</evidence>
<accession>A0A292YPV8</accession>
<name>A0A292YPV8_9BACL</name>
<proteinExistence type="predicted"/>
<sequence>MTETGYVLSFRLENETKVAAVFESENDRDGCEISLGMYRSNLGPITREVWERMVGKFNGKCLE</sequence>
<comment type="caution">
    <text evidence="1">The sequence shown here is derived from an EMBL/GenBank/DDBJ whole genome shotgun (WGS) entry which is preliminary data.</text>
</comment>
<dbReference type="RefSeq" id="WP_096182939.1">
    <property type="nucleotide sequence ID" value="NZ_BDUF01000086.1"/>
</dbReference>
<dbReference type="OrthoDB" id="2376738at2"/>
<evidence type="ECO:0000313" key="2">
    <source>
        <dbReference type="Proteomes" id="UP000217785"/>
    </source>
</evidence>
<organism evidence="1 2">
    <name type="scientific">Effusibacillus lacus</name>
    <dbReference type="NCBI Taxonomy" id="1348429"/>
    <lineage>
        <taxon>Bacteria</taxon>
        <taxon>Bacillati</taxon>
        <taxon>Bacillota</taxon>
        <taxon>Bacilli</taxon>
        <taxon>Bacillales</taxon>
        <taxon>Alicyclobacillaceae</taxon>
        <taxon>Effusibacillus</taxon>
    </lineage>
</organism>
<gene>
    <name evidence="1" type="ORF">EFBL_2882</name>
</gene>